<evidence type="ECO:0000313" key="5">
    <source>
        <dbReference type="EMBL" id="RIA43821.1"/>
    </source>
</evidence>
<accession>A0A397PDV7</accession>
<dbReference type="InterPro" id="IPR016142">
    <property type="entry name" value="Citrate_synth-like_lrg_a-sub"/>
</dbReference>
<organism evidence="5 6">
    <name type="scientific">Hephaestia caeni</name>
    <dbReference type="NCBI Taxonomy" id="645617"/>
    <lineage>
        <taxon>Bacteria</taxon>
        <taxon>Pseudomonadati</taxon>
        <taxon>Pseudomonadota</taxon>
        <taxon>Alphaproteobacteria</taxon>
        <taxon>Sphingomonadales</taxon>
        <taxon>Sphingomonadaceae</taxon>
        <taxon>Hephaestia</taxon>
    </lineage>
</organism>
<comment type="pathway">
    <text evidence="1">Carbohydrate metabolism; tricarboxylic acid cycle; isocitrate from oxaloacetate: step 1/2.</text>
</comment>
<dbReference type="GO" id="GO:0005829">
    <property type="term" value="C:cytosol"/>
    <property type="evidence" value="ECO:0007669"/>
    <property type="project" value="TreeGrafter"/>
</dbReference>
<dbReference type="Gene3D" id="1.10.580.10">
    <property type="entry name" value="Citrate Synthase, domain 1"/>
    <property type="match status" value="1"/>
</dbReference>
<reference evidence="5 6" key="1">
    <citation type="submission" date="2018-08" db="EMBL/GenBank/DDBJ databases">
        <title>Genomic Encyclopedia of Type Strains, Phase IV (KMG-IV): sequencing the most valuable type-strain genomes for metagenomic binning, comparative biology and taxonomic classification.</title>
        <authorList>
            <person name="Goeker M."/>
        </authorList>
    </citation>
    <scope>NUCLEOTIDE SEQUENCE [LARGE SCALE GENOMIC DNA]</scope>
    <source>
        <strain evidence="5 6">DSM 25527</strain>
    </source>
</reference>
<protein>
    <recommendedName>
        <fullName evidence="3">citrate synthase (unknown stereospecificity)</fullName>
        <ecNumber evidence="3">2.3.3.16</ecNumber>
    </recommendedName>
</protein>
<evidence type="ECO:0000256" key="2">
    <source>
        <dbReference type="ARBA" id="ARBA00010566"/>
    </source>
</evidence>
<dbReference type="CDD" id="cd06100">
    <property type="entry name" value="CCL_ACL-C"/>
    <property type="match status" value="1"/>
</dbReference>
<evidence type="ECO:0000313" key="6">
    <source>
        <dbReference type="Proteomes" id="UP000266568"/>
    </source>
</evidence>
<dbReference type="InterPro" id="IPR002020">
    <property type="entry name" value="Citrate_synthase"/>
</dbReference>
<dbReference type="EMBL" id="QXDC01000003">
    <property type="protein sequence ID" value="RIA43821.1"/>
    <property type="molecule type" value="Genomic_DNA"/>
</dbReference>
<name>A0A397PDV7_9SPHN</name>
<dbReference type="InterPro" id="IPR036969">
    <property type="entry name" value="Citrate_synthase_sf"/>
</dbReference>
<dbReference type="InterPro" id="IPR016143">
    <property type="entry name" value="Citrate_synth-like_sm_a-sub"/>
</dbReference>
<keyword evidence="6" id="KW-1185">Reference proteome</keyword>
<dbReference type="PANTHER" id="PTHR11739:SF4">
    <property type="entry name" value="CITRATE SYNTHASE, PEROXISOMAL"/>
    <property type="match status" value="1"/>
</dbReference>
<dbReference type="EC" id="2.3.3.16" evidence="3"/>
<dbReference type="GO" id="GO:0036440">
    <property type="term" value="F:citrate synthase activity"/>
    <property type="evidence" value="ECO:0007669"/>
    <property type="project" value="UniProtKB-EC"/>
</dbReference>
<dbReference type="NCBIfam" id="NF004868">
    <property type="entry name" value="PRK06224.1-5"/>
    <property type="match status" value="1"/>
</dbReference>
<gene>
    <name evidence="5" type="ORF">DFR49_2050</name>
</gene>
<evidence type="ECO:0000256" key="4">
    <source>
        <dbReference type="ARBA" id="ARBA00022679"/>
    </source>
</evidence>
<comment type="caution">
    <text evidence="5">The sequence shown here is derived from an EMBL/GenBank/DDBJ whole genome shotgun (WGS) entry which is preliminary data.</text>
</comment>
<dbReference type="Pfam" id="PF00285">
    <property type="entry name" value="Citrate_synt"/>
    <property type="match status" value="1"/>
</dbReference>
<dbReference type="PANTHER" id="PTHR11739">
    <property type="entry name" value="CITRATE SYNTHASE"/>
    <property type="match status" value="1"/>
</dbReference>
<dbReference type="UniPathway" id="UPA00223">
    <property type="reaction ID" value="UER00717"/>
</dbReference>
<dbReference type="RefSeq" id="WP_119035626.1">
    <property type="nucleotide sequence ID" value="NZ_QXDC01000003.1"/>
</dbReference>
<evidence type="ECO:0000256" key="3">
    <source>
        <dbReference type="ARBA" id="ARBA00012972"/>
    </source>
</evidence>
<dbReference type="OrthoDB" id="9759263at2"/>
<comment type="similarity">
    <text evidence="2">Belongs to the citrate synthase family.</text>
</comment>
<dbReference type="GO" id="GO:0006099">
    <property type="term" value="P:tricarboxylic acid cycle"/>
    <property type="evidence" value="ECO:0007669"/>
    <property type="project" value="UniProtKB-UniPathway"/>
</dbReference>
<evidence type="ECO:0000256" key="1">
    <source>
        <dbReference type="ARBA" id="ARBA00004751"/>
    </source>
</evidence>
<dbReference type="GO" id="GO:0005975">
    <property type="term" value="P:carbohydrate metabolic process"/>
    <property type="evidence" value="ECO:0007669"/>
    <property type="project" value="TreeGrafter"/>
</dbReference>
<sequence>MTDGPTTRIACSDADSVTIRGENLVDDLIGKKTFTEMVYFLTRGRHPSPTETAILDACLVTLMEHGFTPAALVTRITADSVPDQVQVAMAAGLLTVGSVFVGTMEGCAAILARGIEAPDAEAFCAGIARDYLSAKRPLPGFGHPFHKPDDPRTPRLFAVAEAAGAEGRYIRLLKMLSAAVDREAGRHLTINATGAIAALLLEIDFPADVMRAVAVISRCGGLAGHIIEERETRSARTIWALTEANIPYDGPPLSRE</sequence>
<dbReference type="Proteomes" id="UP000266568">
    <property type="component" value="Unassembled WGS sequence"/>
</dbReference>
<dbReference type="AlphaFoldDB" id="A0A397PDV7"/>
<proteinExistence type="inferred from homology"/>
<dbReference type="Gene3D" id="1.10.230.10">
    <property type="entry name" value="Cytochrome P450-Terp, domain 2"/>
    <property type="match status" value="1"/>
</dbReference>
<keyword evidence="4" id="KW-0808">Transferase</keyword>
<dbReference type="SUPFAM" id="SSF48256">
    <property type="entry name" value="Citrate synthase"/>
    <property type="match status" value="1"/>
</dbReference>